<evidence type="ECO:0000256" key="8">
    <source>
        <dbReference type="HAMAP-Rule" id="MF_00222"/>
    </source>
</evidence>
<dbReference type="GO" id="GO:0008652">
    <property type="term" value="P:amino acid biosynthetic process"/>
    <property type="evidence" value="ECO:0007669"/>
    <property type="project" value="UniProtKB-KW"/>
</dbReference>
<sequence length="287" mass="30273">MSRQLSHSNIYAVVGNPVEHSLSPRIHALFAQATGQEIRYGRLLSPLDGFSQCIADFAASGAHGANVTVPFKFEALKLATHATPRAQLAGAANTLRFDATLPDKSWQADNTDGAGLVRDITHNAGTPLRGQHVLLIGAGGASSGVLGPLIEACPERITVANRSLHKAQALIARHSALAQTHEVELKATNLDDCGSSYHVVINGTSSSLEGAGVPVSATVLRPGAMALDMMYGPPAQPFLSWAQSHQACGRDGLGMLVEQAAESFLFWRGVRPEGAPVLEQLRKEAHA</sequence>
<feature type="domain" description="Quinate/shikimate 5-dehydrogenase/glutamyl-tRNA reductase" evidence="9">
    <location>
        <begin position="127"/>
        <end position="207"/>
    </location>
</feature>
<feature type="domain" description="Shikimate dehydrogenase substrate binding N-terminal" evidence="10">
    <location>
        <begin position="13"/>
        <end position="95"/>
    </location>
</feature>
<dbReference type="Proteomes" id="UP000286947">
    <property type="component" value="Unassembled WGS sequence"/>
</dbReference>
<dbReference type="CDD" id="cd01065">
    <property type="entry name" value="NAD_bind_Shikimate_DH"/>
    <property type="match status" value="1"/>
</dbReference>
<dbReference type="Gene3D" id="3.40.50.720">
    <property type="entry name" value="NAD(P)-binding Rossmann-like Domain"/>
    <property type="match status" value="1"/>
</dbReference>
<feature type="binding site" evidence="8">
    <location>
        <begin position="21"/>
        <end position="23"/>
    </location>
    <ligand>
        <name>shikimate</name>
        <dbReference type="ChEBI" id="CHEBI:36208"/>
    </ligand>
</feature>
<evidence type="ECO:0000259" key="11">
    <source>
        <dbReference type="Pfam" id="PF18317"/>
    </source>
</evidence>
<proteinExistence type="inferred from homology"/>
<keyword evidence="4 8" id="KW-0521">NADP</keyword>
<comment type="similarity">
    <text evidence="8">Belongs to the shikimate dehydrogenase family.</text>
</comment>
<feature type="binding site" evidence="8">
    <location>
        <position position="231"/>
    </location>
    <ligand>
        <name>shikimate</name>
        <dbReference type="ChEBI" id="CHEBI:36208"/>
    </ligand>
</feature>
<feature type="active site" description="Proton acceptor" evidence="8">
    <location>
        <position position="72"/>
    </location>
</feature>
<dbReference type="GO" id="GO:0019632">
    <property type="term" value="P:shikimate metabolic process"/>
    <property type="evidence" value="ECO:0007669"/>
    <property type="project" value="InterPro"/>
</dbReference>
<dbReference type="InterPro" id="IPR041121">
    <property type="entry name" value="SDH_C"/>
</dbReference>
<dbReference type="EC" id="1.1.1.25" evidence="2 8"/>
<comment type="catalytic activity">
    <reaction evidence="7 8">
        <text>shikimate + NADP(+) = 3-dehydroshikimate + NADPH + H(+)</text>
        <dbReference type="Rhea" id="RHEA:17737"/>
        <dbReference type="ChEBI" id="CHEBI:15378"/>
        <dbReference type="ChEBI" id="CHEBI:16630"/>
        <dbReference type="ChEBI" id="CHEBI:36208"/>
        <dbReference type="ChEBI" id="CHEBI:57783"/>
        <dbReference type="ChEBI" id="CHEBI:58349"/>
        <dbReference type="EC" id="1.1.1.25"/>
    </reaction>
</comment>
<comment type="caution">
    <text evidence="12">The sequence shown here is derived from an EMBL/GenBank/DDBJ whole genome shotgun (WGS) entry which is preliminary data.</text>
</comment>
<feature type="binding site" evidence="8">
    <location>
        <position position="112"/>
    </location>
    <ligand>
        <name>shikimate</name>
        <dbReference type="ChEBI" id="CHEBI:36208"/>
    </ligand>
</feature>
<evidence type="ECO:0000256" key="7">
    <source>
        <dbReference type="ARBA" id="ARBA00049442"/>
    </source>
</evidence>
<dbReference type="PANTHER" id="PTHR21089">
    <property type="entry name" value="SHIKIMATE DEHYDROGENASE"/>
    <property type="match status" value="1"/>
</dbReference>
<dbReference type="NCBIfam" id="TIGR00507">
    <property type="entry name" value="aroE"/>
    <property type="match status" value="1"/>
</dbReference>
<dbReference type="Pfam" id="PF18317">
    <property type="entry name" value="SDH_C"/>
    <property type="match status" value="1"/>
</dbReference>
<keyword evidence="5 8" id="KW-0560">Oxidoreductase</keyword>
<evidence type="ECO:0000256" key="3">
    <source>
        <dbReference type="ARBA" id="ARBA00022605"/>
    </source>
</evidence>
<dbReference type="OrthoDB" id="9776868at2"/>
<dbReference type="SUPFAM" id="SSF53223">
    <property type="entry name" value="Aminoacid dehydrogenase-like, N-terminal domain"/>
    <property type="match status" value="1"/>
</dbReference>
<dbReference type="InterPro" id="IPR006151">
    <property type="entry name" value="Shikm_DH/Glu-tRNA_Rdtase"/>
</dbReference>
<evidence type="ECO:0000313" key="12">
    <source>
        <dbReference type="EMBL" id="RUS67972.1"/>
    </source>
</evidence>
<dbReference type="InterPro" id="IPR022893">
    <property type="entry name" value="Shikimate_DH_fam"/>
</dbReference>
<evidence type="ECO:0000259" key="10">
    <source>
        <dbReference type="Pfam" id="PF08501"/>
    </source>
</evidence>
<evidence type="ECO:0000256" key="5">
    <source>
        <dbReference type="ARBA" id="ARBA00023002"/>
    </source>
</evidence>
<dbReference type="EMBL" id="PQSP01000001">
    <property type="protein sequence ID" value="RUS67972.1"/>
    <property type="molecule type" value="Genomic_DNA"/>
</dbReference>
<dbReference type="GO" id="GO:0009423">
    <property type="term" value="P:chorismate biosynthetic process"/>
    <property type="evidence" value="ECO:0007669"/>
    <property type="project" value="UniProtKB-UniRule"/>
</dbReference>
<keyword evidence="3 8" id="KW-0028">Amino-acid biosynthesis</keyword>
<dbReference type="GO" id="GO:0004764">
    <property type="term" value="F:shikimate 3-dehydrogenase (NADP+) activity"/>
    <property type="evidence" value="ECO:0007669"/>
    <property type="project" value="UniProtKB-UniRule"/>
</dbReference>
<dbReference type="InterPro" id="IPR046346">
    <property type="entry name" value="Aminoacid_DH-like_N_sf"/>
</dbReference>
<feature type="binding site" evidence="8">
    <location>
        <position position="259"/>
    </location>
    <ligand>
        <name>shikimate</name>
        <dbReference type="ChEBI" id="CHEBI:36208"/>
    </ligand>
</feature>
<dbReference type="InterPro" id="IPR011342">
    <property type="entry name" value="Shikimate_DH"/>
</dbReference>
<evidence type="ECO:0000313" key="13">
    <source>
        <dbReference type="Proteomes" id="UP000286947"/>
    </source>
</evidence>
<dbReference type="InterPro" id="IPR013708">
    <property type="entry name" value="Shikimate_DH-bd_N"/>
</dbReference>
<comment type="caution">
    <text evidence="8">Lacks conserved residue(s) required for the propagation of feature annotation.</text>
</comment>
<dbReference type="InterPro" id="IPR036291">
    <property type="entry name" value="NAD(P)-bd_dom_sf"/>
</dbReference>
<comment type="function">
    <text evidence="8">Involved in the biosynthesis of the chorismate, which leads to the biosynthesis of aromatic amino acids. Catalyzes the reversible NADPH linked reduction of 3-dehydroshikimate (DHSA) to yield shikimate (SA).</text>
</comment>
<dbReference type="GO" id="GO:0009073">
    <property type="term" value="P:aromatic amino acid family biosynthetic process"/>
    <property type="evidence" value="ECO:0007669"/>
    <property type="project" value="UniProtKB-KW"/>
</dbReference>
<keyword evidence="6 8" id="KW-0057">Aromatic amino acid biosynthesis</keyword>
<gene>
    <name evidence="8 12" type="primary">aroE</name>
    <name evidence="12" type="ORF">CUZ56_00454</name>
</gene>
<evidence type="ECO:0000259" key="9">
    <source>
        <dbReference type="Pfam" id="PF01488"/>
    </source>
</evidence>
<dbReference type="UniPathway" id="UPA00053">
    <property type="reaction ID" value="UER00087"/>
</dbReference>
<dbReference type="Gene3D" id="3.40.50.10860">
    <property type="entry name" value="Leucine Dehydrogenase, chain A, domain 1"/>
    <property type="match status" value="2"/>
</dbReference>
<accession>A0A433SGX1</accession>
<dbReference type="NCBIfam" id="NF001310">
    <property type="entry name" value="PRK00258.1-2"/>
    <property type="match status" value="1"/>
</dbReference>
<dbReference type="RefSeq" id="WP_126977788.1">
    <property type="nucleotide sequence ID" value="NZ_PQSP01000001.1"/>
</dbReference>
<feature type="binding site" evidence="8">
    <location>
        <position position="229"/>
    </location>
    <ligand>
        <name>NADP(+)</name>
        <dbReference type="ChEBI" id="CHEBI:58349"/>
    </ligand>
</feature>
<evidence type="ECO:0000256" key="4">
    <source>
        <dbReference type="ARBA" id="ARBA00022857"/>
    </source>
</evidence>
<dbReference type="GO" id="GO:0005829">
    <property type="term" value="C:cytosol"/>
    <property type="evidence" value="ECO:0007669"/>
    <property type="project" value="TreeGrafter"/>
</dbReference>
<keyword evidence="13" id="KW-1185">Reference proteome</keyword>
<protein>
    <recommendedName>
        <fullName evidence="2 8">Shikimate dehydrogenase (NADP(+))</fullName>
        <shortName evidence="8">SDH</shortName>
        <ecNumber evidence="2 8">1.1.1.25</ecNumber>
    </recommendedName>
</protein>
<organism evidence="12 13">
    <name type="scientific">Saezia sanguinis</name>
    <dbReference type="NCBI Taxonomy" id="1965230"/>
    <lineage>
        <taxon>Bacteria</taxon>
        <taxon>Pseudomonadati</taxon>
        <taxon>Pseudomonadota</taxon>
        <taxon>Betaproteobacteria</taxon>
        <taxon>Burkholderiales</taxon>
        <taxon>Saeziaceae</taxon>
        <taxon>Saezia</taxon>
    </lineage>
</organism>
<dbReference type="AlphaFoldDB" id="A0A433SGX1"/>
<dbReference type="HAMAP" id="MF_00222">
    <property type="entry name" value="Shikimate_DH_AroE"/>
    <property type="match status" value="1"/>
</dbReference>
<evidence type="ECO:0000256" key="2">
    <source>
        <dbReference type="ARBA" id="ARBA00012962"/>
    </source>
</evidence>
<evidence type="ECO:0000256" key="1">
    <source>
        <dbReference type="ARBA" id="ARBA00004871"/>
    </source>
</evidence>
<feature type="binding site" evidence="8">
    <location>
        <position position="252"/>
    </location>
    <ligand>
        <name>NADP(+)</name>
        <dbReference type="ChEBI" id="CHEBI:58349"/>
    </ligand>
</feature>
<feature type="binding site" evidence="8">
    <location>
        <begin position="137"/>
        <end position="141"/>
    </location>
    <ligand>
        <name>NADP(+)</name>
        <dbReference type="ChEBI" id="CHEBI:58349"/>
    </ligand>
</feature>
<reference evidence="12 13" key="1">
    <citation type="submission" date="2018-01" db="EMBL/GenBank/DDBJ databases">
        <title>Saezia sanguinis gen. nov., sp. nov., in the order Burkholderiales isolated from human blood.</title>
        <authorList>
            <person name="Medina-Pascual M.J."/>
            <person name="Valdezate S."/>
            <person name="Monzon S."/>
            <person name="Cuesta I."/>
            <person name="Carrasco G."/>
            <person name="Villalon P."/>
            <person name="Saez-Nieto J.A."/>
        </authorList>
    </citation>
    <scope>NUCLEOTIDE SEQUENCE [LARGE SCALE GENOMIC DNA]</scope>
    <source>
        <strain evidence="12 13">CNM695-12</strain>
    </source>
</reference>
<name>A0A433SGX1_9BURK</name>
<dbReference type="PANTHER" id="PTHR21089:SF1">
    <property type="entry name" value="BIFUNCTIONAL 3-DEHYDROQUINATE DEHYDRATASE_SHIKIMATE DEHYDROGENASE, CHLOROPLASTIC"/>
    <property type="match status" value="1"/>
</dbReference>
<dbReference type="Pfam" id="PF08501">
    <property type="entry name" value="Shikimate_dh_N"/>
    <property type="match status" value="1"/>
</dbReference>
<dbReference type="GO" id="GO:0050661">
    <property type="term" value="F:NADP binding"/>
    <property type="evidence" value="ECO:0007669"/>
    <property type="project" value="InterPro"/>
</dbReference>
<dbReference type="Pfam" id="PF01488">
    <property type="entry name" value="Shikimate_DH"/>
    <property type="match status" value="1"/>
</dbReference>
<dbReference type="FunFam" id="3.40.50.10860:FF:000006">
    <property type="entry name" value="Shikimate dehydrogenase (NADP(+))"/>
    <property type="match status" value="1"/>
</dbReference>
<feature type="binding site" evidence="8">
    <location>
        <position position="68"/>
    </location>
    <ligand>
        <name>shikimate</name>
        <dbReference type="ChEBI" id="CHEBI:36208"/>
    </ligand>
</feature>
<comment type="subunit">
    <text evidence="8">Homodimer.</text>
</comment>
<comment type="pathway">
    <text evidence="1 8">Metabolic intermediate biosynthesis; chorismate biosynthesis; chorismate from D-erythrose 4-phosphate and phosphoenolpyruvate: step 4/7.</text>
</comment>
<feature type="binding site" evidence="8">
    <location>
        <position position="93"/>
    </location>
    <ligand>
        <name>shikimate</name>
        <dbReference type="ChEBI" id="CHEBI:36208"/>
    </ligand>
</feature>
<dbReference type="SUPFAM" id="SSF51735">
    <property type="entry name" value="NAD(P)-binding Rossmann-fold domains"/>
    <property type="match status" value="1"/>
</dbReference>
<evidence type="ECO:0000256" key="6">
    <source>
        <dbReference type="ARBA" id="ARBA00023141"/>
    </source>
</evidence>
<feature type="domain" description="SDH C-terminal" evidence="11">
    <location>
        <begin position="252"/>
        <end position="282"/>
    </location>
</feature>